<feature type="domain" description="CN hydrolase" evidence="1">
    <location>
        <begin position="8"/>
        <end position="151"/>
    </location>
</feature>
<evidence type="ECO:0000313" key="2">
    <source>
        <dbReference type="EMBL" id="ETO27467.1"/>
    </source>
</evidence>
<dbReference type="PANTHER" id="PTHR23088">
    <property type="entry name" value="NITRILASE-RELATED"/>
    <property type="match status" value="1"/>
</dbReference>
<comment type="caution">
    <text evidence="2">The sequence shown here is derived from an EMBL/GenBank/DDBJ whole genome shotgun (WGS) entry which is preliminary data.</text>
</comment>
<dbReference type="PROSITE" id="PS50263">
    <property type="entry name" value="CN_HYDROLASE"/>
    <property type="match status" value="1"/>
</dbReference>
<organism evidence="2 3">
    <name type="scientific">Reticulomyxa filosa</name>
    <dbReference type="NCBI Taxonomy" id="46433"/>
    <lineage>
        <taxon>Eukaryota</taxon>
        <taxon>Sar</taxon>
        <taxon>Rhizaria</taxon>
        <taxon>Retaria</taxon>
        <taxon>Foraminifera</taxon>
        <taxon>Monothalamids</taxon>
        <taxon>Reticulomyxidae</taxon>
        <taxon>Reticulomyxa</taxon>
    </lineage>
</organism>
<dbReference type="InterPro" id="IPR036526">
    <property type="entry name" value="C-N_Hydrolase_sf"/>
</dbReference>
<evidence type="ECO:0000259" key="1">
    <source>
        <dbReference type="PROSITE" id="PS50263"/>
    </source>
</evidence>
<dbReference type="AlphaFoldDB" id="X6NQ32"/>
<dbReference type="Proteomes" id="UP000023152">
    <property type="component" value="Unassembled WGS sequence"/>
</dbReference>
<name>X6NQ32_RETFI</name>
<proteinExistence type="predicted"/>
<gene>
    <name evidence="2" type="ORF">RFI_09664</name>
</gene>
<dbReference type="PANTHER" id="PTHR23088:SF27">
    <property type="entry name" value="DEAMINATED GLUTATHIONE AMIDASE"/>
    <property type="match status" value="1"/>
</dbReference>
<sequence length="151" mass="16635">MSSSKSRPLIAVAQLCSTSNVEENFKVVSSLIKEICTTHRNNVSMIFLPENFAFVGDGVTKSYDIADESLSNCPLLTKYASLAKGHKVWLSLGGFPLKSLESQPSQKTEPQKTYNTHIIVNSSGIIVSVYQKLHLFDVDIKNQITIKGLCL</sequence>
<dbReference type="InterPro" id="IPR003010">
    <property type="entry name" value="C-N_Hydrolase"/>
</dbReference>
<protein>
    <recommendedName>
        <fullName evidence="1">CN hydrolase domain-containing protein</fullName>
    </recommendedName>
</protein>
<dbReference type="EMBL" id="ASPP01007238">
    <property type="protein sequence ID" value="ETO27467.1"/>
    <property type="molecule type" value="Genomic_DNA"/>
</dbReference>
<evidence type="ECO:0000313" key="3">
    <source>
        <dbReference type="Proteomes" id="UP000023152"/>
    </source>
</evidence>
<dbReference type="Pfam" id="PF00795">
    <property type="entry name" value="CN_hydrolase"/>
    <property type="match status" value="1"/>
</dbReference>
<dbReference type="Gene3D" id="3.60.110.10">
    <property type="entry name" value="Carbon-nitrogen hydrolase"/>
    <property type="match status" value="1"/>
</dbReference>
<dbReference type="OrthoDB" id="680339at2759"/>
<reference evidence="2 3" key="1">
    <citation type="journal article" date="2013" name="Curr. Biol.">
        <title>The Genome of the Foraminiferan Reticulomyxa filosa.</title>
        <authorList>
            <person name="Glockner G."/>
            <person name="Hulsmann N."/>
            <person name="Schleicher M."/>
            <person name="Noegel A.A."/>
            <person name="Eichinger L."/>
            <person name="Gallinger C."/>
            <person name="Pawlowski J."/>
            <person name="Sierra R."/>
            <person name="Euteneuer U."/>
            <person name="Pillet L."/>
            <person name="Moustafa A."/>
            <person name="Platzer M."/>
            <person name="Groth M."/>
            <person name="Szafranski K."/>
            <person name="Schliwa M."/>
        </authorList>
    </citation>
    <scope>NUCLEOTIDE SEQUENCE [LARGE SCALE GENOMIC DNA]</scope>
</reference>
<keyword evidence="3" id="KW-1185">Reference proteome</keyword>
<accession>X6NQ32</accession>
<dbReference type="SUPFAM" id="SSF56317">
    <property type="entry name" value="Carbon-nitrogen hydrolase"/>
    <property type="match status" value="1"/>
</dbReference>